<name>A0A1G7D8R1_9SPHI</name>
<dbReference type="GO" id="GO:0008080">
    <property type="term" value="F:N-acetyltransferase activity"/>
    <property type="evidence" value="ECO:0007669"/>
    <property type="project" value="InterPro"/>
</dbReference>
<dbReference type="InterPro" id="IPR050769">
    <property type="entry name" value="NAT_camello-type"/>
</dbReference>
<dbReference type="RefSeq" id="WP_090773385.1">
    <property type="nucleotide sequence ID" value="NZ_FMZH01000024.1"/>
</dbReference>
<dbReference type="PANTHER" id="PTHR13947:SF37">
    <property type="entry name" value="LD18367P"/>
    <property type="match status" value="1"/>
</dbReference>
<proteinExistence type="predicted"/>
<keyword evidence="1 3" id="KW-0808">Transferase</keyword>
<accession>A0A1G7D8R1</accession>
<dbReference type="AlphaFoldDB" id="A0A1G7D8R1"/>
<dbReference type="InterPro" id="IPR016181">
    <property type="entry name" value="Acyl_CoA_acyltransferase"/>
</dbReference>
<dbReference type="STRING" id="390242.SAMN04488024_1244"/>
<dbReference type="Gene3D" id="3.40.630.30">
    <property type="match status" value="1"/>
</dbReference>
<sequence>MEQIKLSDIQIRNHLAPGDLGYLAYIHGDLYAKECNYGLKFEAYVLEGLKEFALAYDPEKDKIWICEHQEKMIGCLVAQHRKEQLQFRYFILQPEYRGIGLGKLLMQEFIDFMHSRNVKHAYLWTTADQDTTTALYERFGFKLTAENPSDHFGKAILERRFDLKIPEQSTT</sequence>
<evidence type="ECO:0000313" key="4">
    <source>
        <dbReference type="Proteomes" id="UP000199455"/>
    </source>
</evidence>
<dbReference type="Pfam" id="PF00583">
    <property type="entry name" value="Acetyltransf_1"/>
    <property type="match status" value="1"/>
</dbReference>
<dbReference type="InterPro" id="IPR000182">
    <property type="entry name" value="GNAT_dom"/>
</dbReference>
<dbReference type="EMBL" id="FMZH01000024">
    <property type="protein sequence ID" value="SDE48024.1"/>
    <property type="molecule type" value="Genomic_DNA"/>
</dbReference>
<gene>
    <name evidence="3" type="ORF">SAMN04488024_1244</name>
</gene>
<protein>
    <submittedName>
        <fullName evidence="3">Acetyltransferase (GNAT) domain-containing protein</fullName>
    </submittedName>
</protein>
<dbReference type="PROSITE" id="PS51186">
    <property type="entry name" value="GNAT"/>
    <property type="match status" value="1"/>
</dbReference>
<keyword evidence="4" id="KW-1185">Reference proteome</keyword>
<dbReference type="CDD" id="cd04301">
    <property type="entry name" value="NAT_SF"/>
    <property type="match status" value="1"/>
</dbReference>
<dbReference type="Proteomes" id="UP000199455">
    <property type="component" value="Unassembled WGS sequence"/>
</dbReference>
<reference evidence="4" key="1">
    <citation type="submission" date="2016-10" db="EMBL/GenBank/DDBJ databases">
        <authorList>
            <person name="Varghese N."/>
            <person name="Submissions S."/>
        </authorList>
    </citation>
    <scope>NUCLEOTIDE SEQUENCE [LARGE SCALE GENOMIC DNA]</scope>
    <source>
        <strain evidence="4">DSM 18609</strain>
    </source>
</reference>
<dbReference type="SUPFAM" id="SSF55729">
    <property type="entry name" value="Acyl-CoA N-acyltransferases (Nat)"/>
    <property type="match status" value="1"/>
</dbReference>
<organism evidence="3 4">
    <name type="scientific">Pedobacter soli</name>
    <dbReference type="NCBI Taxonomy" id="390242"/>
    <lineage>
        <taxon>Bacteria</taxon>
        <taxon>Pseudomonadati</taxon>
        <taxon>Bacteroidota</taxon>
        <taxon>Sphingobacteriia</taxon>
        <taxon>Sphingobacteriales</taxon>
        <taxon>Sphingobacteriaceae</taxon>
        <taxon>Pedobacter</taxon>
    </lineage>
</organism>
<evidence type="ECO:0000259" key="2">
    <source>
        <dbReference type="PROSITE" id="PS51186"/>
    </source>
</evidence>
<dbReference type="PANTHER" id="PTHR13947">
    <property type="entry name" value="GNAT FAMILY N-ACETYLTRANSFERASE"/>
    <property type="match status" value="1"/>
</dbReference>
<feature type="domain" description="N-acetyltransferase" evidence="2">
    <location>
        <begin position="9"/>
        <end position="163"/>
    </location>
</feature>
<evidence type="ECO:0000256" key="1">
    <source>
        <dbReference type="ARBA" id="ARBA00022679"/>
    </source>
</evidence>
<evidence type="ECO:0000313" key="3">
    <source>
        <dbReference type="EMBL" id="SDE48024.1"/>
    </source>
</evidence>